<dbReference type="Gene3D" id="1.10.238.260">
    <property type="match status" value="1"/>
</dbReference>
<dbReference type="InterPro" id="IPR013785">
    <property type="entry name" value="Aldolase_TIM"/>
</dbReference>
<dbReference type="GO" id="GO:0003852">
    <property type="term" value="F:2-isopropylmalate synthase activity"/>
    <property type="evidence" value="ECO:0007669"/>
    <property type="project" value="InterPro"/>
</dbReference>
<dbReference type="OrthoDB" id="9803573at2"/>
<dbReference type="Gene3D" id="3.20.20.70">
    <property type="entry name" value="Aldolase class I"/>
    <property type="match status" value="1"/>
</dbReference>
<dbReference type="Pfam" id="PF08502">
    <property type="entry name" value="LeuA_dimer"/>
    <property type="match status" value="1"/>
</dbReference>
<dbReference type="InterPro" id="IPR036230">
    <property type="entry name" value="LeuA_allosteric_dom_sf"/>
</dbReference>
<feature type="domain" description="Pyruvate carboxyltransferase" evidence="10">
    <location>
        <begin position="6"/>
        <end position="272"/>
    </location>
</feature>
<dbReference type="InterPro" id="IPR054691">
    <property type="entry name" value="LeuA/HCS_post-cat"/>
</dbReference>
<dbReference type="SUPFAM" id="SSF110921">
    <property type="entry name" value="2-isopropylmalate synthase LeuA, allosteric (dimerisation) domain"/>
    <property type="match status" value="1"/>
</dbReference>
<gene>
    <name evidence="11" type="ORF">SAMN04488044_0556</name>
</gene>
<dbReference type="Proteomes" id="UP000184211">
    <property type="component" value="Unassembled WGS sequence"/>
</dbReference>
<dbReference type="Pfam" id="PF22617">
    <property type="entry name" value="HCS_D2"/>
    <property type="match status" value="1"/>
</dbReference>
<evidence type="ECO:0000313" key="11">
    <source>
        <dbReference type="EMBL" id="SHG35916.1"/>
    </source>
</evidence>
<dbReference type="GO" id="GO:0009097">
    <property type="term" value="P:isoleucine biosynthetic process"/>
    <property type="evidence" value="ECO:0007669"/>
    <property type="project" value="UniProtKB-UniRule"/>
</dbReference>
<dbReference type="RefSeq" id="WP_072790198.1">
    <property type="nucleotide sequence ID" value="NZ_FQWM01000001.1"/>
</dbReference>
<evidence type="ECO:0000313" key="12">
    <source>
        <dbReference type="Proteomes" id="UP000184211"/>
    </source>
</evidence>
<dbReference type="PANTHER" id="PTHR43538:SF1">
    <property type="entry name" value="(R)-CITRAMALATE SYNTHASE"/>
    <property type="match status" value="1"/>
</dbReference>
<organism evidence="11 12">
    <name type="scientific">Cognatishimia maritima</name>
    <dbReference type="NCBI Taxonomy" id="870908"/>
    <lineage>
        <taxon>Bacteria</taxon>
        <taxon>Pseudomonadati</taxon>
        <taxon>Pseudomonadota</taxon>
        <taxon>Alphaproteobacteria</taxon>
        <taxon>Rhodobacterales</taxon>
        <taxon>Paracoccaceae</taxon>
        <taxon>Cognatishimia</taxon>
    </lineage>
</organism>
<comment type="pathway">
    <text evidence="1">Amino-acid biosynthesis; L-isoleucine biosynthesis; 2-oxobutanoate from pyruvate: step 1/3.</text>
</comment>
<evidence type="ECO:0000259" key="10">
    <source>
        <dbReference type="PROSITE" id="PS50991"/>
    </source>
</evidence>
<keyword evidence="3" id="KW-0028">Amino-acid biosynthesis</keyword>
<evidence type="ECO:0000256" key="7">
    <source>
        <dbReference type="ARBA" id="ARBA00048263"/>
    </source>
</evidence>
<dbReference type="EMBL" id="FQWM01000001">
    <property type="protein sequence ID" value="SHG35916.1"/>
    <property type="molecule type" value="Genomic_DNA"/>
</dbReference>
<dbReference type="CDD" id="cd07941">
    <property type="entry name" value="DRE_TIM_LeuA3"/>
    <property type="match status" value="1"/>
</dbReference>
<evidence type="ECO:0000256" key="8">
    <source>
        <dbReference type="NCBIfam" id="TIGR00977"/>
    </source>
</evidence>
<name>A0A1M5J5Q4_9RHOB</name>
<reference evidence="12" key="1">
    <citation type="submission" date="2016-11" db="EMBL/GenBank/DDBJ databases">
        <authorList>
            <person name="Varghese N."/>
            <person name="Submissions S."/>
        </authorList>
    </citation>
    <scope>NUCLEOTIDE SEQUENCE [LARGE SCALE GENOMIC DNA]</scope>
    <source>
        <strain evidence="12">DSM 28223</strain>
    </source>
</reference>
<dbReference type="PANTHER" id="PTHR43538">
    <property type="entry name" value="ALPHA-IPM SYNTHASE/HOMOCITRATE SYNTHASE"/>
    <property type="match status" value="1"/>
</dbReference>
<dbReference type="Pfam" id="PF00682">
    <property type="entry name" value="HMGL-like"/>
    <property type="match status" value="1"/>
</dbReference>
<dbReference type="GO" id="GO:0043714">
    <property type="term" value="F:(R)-citramalate synthase activity"/>
    <property type="evidence" value="ECO:0007669"/>
    <property type="project" value="UniProtKB-UniRule"/>
</dbReference>
<evidence type="ECO:0000256" key="2">
    <source>
        <dbReference type="ARBA" id="ARBA00006154"/>
    </source>
</evidence>
<dbReference type="EC" id="2.3.3.21" evidence="8"/>
<accession>A0A1M5J5Q4</accession>
<keyword evidence="6" id="KW-0100">Branched-chain amino acid biosynthesis</keyword>
<dbReference type="PROSITE" id="PS00815">
    <property type="entry name" value="AIPM_HOMOCIT_SYNTH_1"/>
    <property type="match status" value="1"/>
</dbReference>
<sequence>MTKERLYLYDTTLRDGQQTQGVQFSTAEKQQIAKALDTLGVDYIEGGWPGANPTDSEFFETRPETKATFTAFGMTKRAGMSAENDDVLSAVLNAGTPAVCLVGKSHDFHVETALGITLAENTENISKSVAHIKAQGREALFDAEHFFDGYKANPEYAIEAAKAAYDAGARWVVLCDTNGGALPSEVTEAVNAVIAAGVPGDHLGIHTHNDTEHAVANSLAAVDAGARQIQGTLNGLGERCGNANLTTLIPMLLLKEPYASKFDTGVTHKALKDMTRISRMLDDVLNRVPTKQAAFVGASAFAHKAGLHASAILKDPTTYEHVDPSKVGNSRIIPMSNQAGQSNLRRRLSEAGIDVEKGNPALPRILEKIKEKEALGYSFDTAQASFELLARRELGLLPSYFEVKRYRVTVERRKNKRNKMVSLSEAVVVVKAGGEKRLSVSESMDETGSDRGPVNALAKALAKDLGPYQEYIDDMRLVDFKVRITQGGTEAVTRVIIDSVDGQGRQWSTVGVSANIVDASFEALVDATIWKLVRDGAQPIG</sequence>
<dbReference type="SMART" id="SM00917">
    <property type="entry name" value="LeuA_dimer"/>
    <property type="match status" value="1"/>
</dbReference>
<dbReference type="UniPathway" id="UPA00047">
    <property type="reaction ID" value="UER00066"/>
</dbReference>
<protein>
    <recommendedName>
        <fullName evidence="8">Citramalate synthase</fullName>
        <ecNumber evidence="8">2.3.3.21</ecNumber>
    </recommendedName>
</protein>
<proteinExistence type="inferred from homology"/>
<keyword evidence="5 9" id="KW-0808">Transferase</keyword>
<dbReference type="STRING" id="870908.SAMN04488044_0556"/>
<dbReference type="GO" id="GO:0009098">
    <property type="term" value="P:L-leucine biosynthetic process"/>
    <property type="evidence" value="ECO:0007669"/>
    <property type="project" value="InterPro"/>
</dbReference>
<dbReference type="InterPro" id="IPR000891">
    <property type="entry name" value="PYR_CT"/>
</dbReference>
<dbReference type="Gene3D" id="3.30.160.270">
    <property type="match status" value="1"/>
</dbReference>
<dbReference type="InterPro" id="IPR002034">
    <property type="entry name" value="AIPM/Hcit_synth_CS"/>
</dbReference>
<dbReference type="InterPro" id="IPR013709">
    <property type="entry name" value="2-isopropylmalate_synth_dimer"/>
</dbReference>
<dbReference type="AlphaFoldDB" id="A0A1M5J5Q4"/>
<keyword evidence="4" id="KW-0412">Isoleucine biosynthesis</keyword>
<evidence type="ECO:0000256" key="5">
    <source>
        <dbReference type="ARBA" id="ARBA00022679"/>
    </source>
</evidence>
<evidence type="ECO:0000256" key="9">
    <source>
        <dbReference type="RuleBase" id="RU003523"/>
    </source>
</evidence>
<comment type="catalytic activity">
    <reaction evidence="7">
        <text>pyruvate + acetyl-CoA + H2O = (3R)-citramalate + CoA + H(+)</text>
        <dbReference type="Rhea" id="RHEA:19045"/>
        <dbReference type="ChEBI" id="CHEBI:15361"/>
        <dbReference type="ChEBI" id="CHEBI:15377"/>
        <dbReference type="ChEBI" id="CHEBI:15378"/>
        <dbReference type="ChEBI" id="CHEBI:30934"/>
        <dbReference type="ChEBI" id="CHEBI:57287"/>
        <dbReference type="ChEBI" id="CHEBI:57288"/>
        <dbReference type="EC" id="2.3.3.21"/>
    </reaction>
</comment>
<dbReference type="NCBIfam" id="TIGR00977">
    <property type="entry name" value="citramal_synth"/>
    <property type="match status" value="1"/>
</dbReference>
<dbReference type="PROSITE" id="PS50991">
    <property type="entry name" value="PYR_CT"/>
    <property type="match status" value="1"/>
</dbReference>
<evidence type="ECO:0000256" key="6">
    <source>
        <dbReference type="ARBA" id="ARBA00023304"/>
    </source>
</evidence>
<evidence type="ECO:0000256" key="1">
    <source>
        <dbReference type="ARBA" id="ARBA00004743"/>
    </source>
</evidence>
<evidence type="ECO:0000256" key="3">
    <source>
        <dbReference type="ARBA" id="ARBA00022605"/>
    </source>
</evidence>
<keyword evidence="12" id="KW-1185">Reference proteome</keyword>
<dbReference type="InterPro" id="IPR005675">
    <property type="entry name" value="Citramal_synthase"/>
</dbReference>
<dbReference type="SUPFAM" id="SSF51569">
    <property type="entry name" value="Aldolase"/>
    <property type="match status" value="1"/>
</dbReference>
<evidence type="ECO:0000256" key="4">
    <source>
        <dbReference type="ARBA" id="ARBA00022624"/>
    </source>
</evidence>
<comment type="similarity">
    <text evidence="2 9">Belongs to the alpha-IPM synthase/homocitrate synthase family.</text>
</comment>